<feature type="transmembrane region" description="Helical" evidence="7">
    <location>
        <begin position="932"/>
        <end position="950"/>
    </location>
</feature>
<evidence type="ECO:0000313" key="10">
    <source>
        <dbReference type="Proteomes" id="UP000683360"/>
    </source>
</evidence>
<feature type="transmembrane region" description="Helical" evidence="7">
    <location>
        <begin position="805"/>
        <end position="825"/>
    </location>
</feature>
<evidence type="ECO:0000259" key="8">
    <source>
        <dbReference type="PROSITE" id="PS50850"/>
    </source>
</evidence>
<dbReference type="PANTHER" id="PTHR23252:SF24">
    <property type="entry name" value="TRANSMEMBRANE PROTEIN 145"/>
    <property type="match status" value="1"/>
</dbReference>
<keyword evidence="4 7" id="KW-0472">Membrane</keyword>
<feature type="transmembrane region" description="Helical" evidence="7">
    <location>
        <begin position="516"/>
        <end position="538"/>
    </location>
</feature>
<comment type="subcellular location">
    <subcellularLocation>
        <location evidence="1">Membrane</location>
        <topology evidence="1">Multi-pass membrane protein</topology>
    </subcellularLocation>
</comment>
<feature type="transmembrane region" description="Helical" evidence="7">
    <location>
        <begin position="696"/>
        <end position="723"/>
    </location>
</feature>
<feature type="region of interest" description="Disordered" evidence="6">
    <location>
        <begin position="1099"/>
        <end position="1148"/>
    </location>
</feature>
<feature type="compositionally biased region" description="Polar residues" evidence="6">
    <location>
        <begin position="34"/>
        <end position="48"/>
    </location>
</feature>
<feature type="transmembrane region" description="Helical" evidence="7">
    <location>
        <begin position="875"/>
        <end position="897"/>
    </location>
</feature>
<feature type="transmembrane region" description="Helical" evidence="7">
    <location>
        <begin position="735"/>
        <end position="757"/>
    </location>
</feature>
<feature type="transmembrane region" description="Helical" evidence="7">
    <location>
        <begin position="141"/>
        <end position="160"/>
    </location>
</feature>
<evidence type="ECO:0000256" key="5">
    <source>
        <dbReference type="ARBA" id="ARBA00023180"/>
    </source>
</evidence>
<dbReference type="CDD" id="cd17352">
    <property type="entry name" value="MFS_MCT_SLC16"/>
    <property type="match status" value="1"/>
</dbReference>
<dbReference type="Pfam" id="PF10192">
    <property type="entry name" value="GPR180-TMEM145_TM"/>
    <property type="match status" value="1"/>
</dbReference>
<evidence type="ECO:0000256" key="4">
    <source>
        <dbReference type="ARBA" id="ARBA00023136"/>
    </source>
</evidence>
<dbReference type="Gene3D" id="1.20.1250.20">
    <property type="entry name" value="MFS general substrate transporter like domains"/>
    <property type="match status" value="1"/>
</dbReference>
<feature type="transmembrane region" description="Helical" evidence="7">
    <location>
        <begin position="484"/>
        <end position="504"/>
    </location>
</feature>
<feature type="transmembrane region" description="Helical" evidence="7">
    <location>
        <begin position="426"/>
        <end position="445"/>
    </location>
</feature>
<proteinExistence type="predicted"/>
<evidence type="ECO:0000256" key="7">
    <source>
        <dbReference type="SAM" id="Phobius"/>
    </source>
</evidence>
<dbReference type="InterPro" id="IPR036259">
    <property type="entry name" value="MFS_trans_sf"/>
</dbReference>
<feature type="transmembrane region" description="Helical" evidence="7">
    <location>
        <begin position="196"/>
        <end position="223"/>
    </location>
</feature>
<feature type="transmembrane region" description="Helical" evidence="7">
    <location>
        <begin position="260"/>
        <end position="280"/>
    </location>
</feature>
<feature type="transmembrane region" description="Helical" evidence="7">
    <location>
        <begin position="172"/>
        <end position="190"/>
    </location>
</feature>
<dbReference type="Pfam" id="PF21892">
    <property type="entry name" value="TMEM145_N"/>
    <property type="match status" value="1"/>
</dbReference>
<feature type="compositionally biased region" description="Polar residues" evidence="6">
    <location>
        <begin position="1099"/>
        <end position="1115"/>
    </location>
</feature>
<dbReference type="InterPro" id="IPR020846">
    <property type="entry name" value="MFS_dom"/>
</dbReference>
<feature type="domain" description="Major facilitator superfamily (MFS) profile" evidence="8">
    <location>
        <begin position="103"/>
        <end position="540"/>
    </location>
</feature>
<dbReference type="PROSITE" id="PS50850">
    <property type="entry name" value="MFS"/>
    <property type="match status" value="1"/>
</dbReference>
<dbReference type="GO" id="GO:0022857">
    <property type="term" value="F:transmembrane transporter activity"/>
    <property type="evidence" value="ECO:0007669"/>
    <property type="project" value="InterPro"/>
</dbReference>
<reference evidence="9" key="1">
    <citation type="submission" date="2021-03" db="EMBL/GenBank/DDBJ databases">
        <authorList>
            <person name="Bekaert M."/>
        </authorList>
    </citation>
    <scope>NUCLEOTIDE SEQUENCE</scope>
</reference>
<comment type="caution">
    <text evidence="9">The sequence shown here is derived from an EMBL/GenBank/DDBJ whole genome shotgun (WGS) entry which is preliminary data.</text>
</comment>
<dbReference type="SUPFAM" id="SSF103473">
    <property type="entry name" value="MFS general substrate transporter"/>
    <property type="match status" value="1"/>
</dbReference>
<organism evidence="9 10">
    <name type="scientific">Mytilus edulis</name>
    <name type="common">Blue mussel</name>
    <dbReference type="NCBI Taxonomy" id="6550"/>
    <lineage>
        <taxon>Eukaryota</taxon>
        <taxon>Metazoa</taxon>
        <taxon>Spiralia</taxon>
        <taxon>Lophotrochozoa</taxon>
        <taxon>Mollusca</taxon>
        <taxon>Bivalvia</taxon>
        <taxon>Autobranchia</taxon>
        <taxon>Pteriomorphia</taxon>
        <taxon>Mytilida</taxon>
        <taxon>Mytiloidea</taxon>
        <taxon>Mytilidae</taxon>
        <taxon>Mytilinae</taxon>
        <taxon>Mytilus</taxon>
    </lineage>
</organism>
<name>A0A8S3UPL0_MYTED</name>
<dbReference type="GO" id="GO:0019236">
    <property type="term" value="P:response to pheromone"/>
    <property type="evidence" value="ECO:0007669"/>
    <property type="project" value="InterPro"/>
</dbReference>
<dbReference type="PANTHER" id="PTHR23252">
    <property type="entry name" value="INTIMAL THICKNESS RECEPTOR-RELATED"/>
    <property type="match status" value="1"/>
</dbReference>
<dbReference type="Proteomes" id="UP000683360">
    <property type="component" value="Unassembled WGS sequence"/>
</dbReference>
<dbReference type="EMBL" id="CAJPWZ010002730">
    <property type="protein sequence ID" value="CAG2244216.1"/>
    <property type="molecule type" value="Genomic_DNA"/>
</dbReference>
<feature type="transmembrane region" description="Helical" evidence="7">
    <location>
        <begin position="653"/>
        <end position="676"/>
    </location>
</feature>
<feature type="transmembrane region" description="Helical" evidence="7">
    <location>
        <begin position="398"/>
        <end position="419"/>
    </location>
</feature>
<feature type="region of interest" description="Disordered" evidence="6">
    <location>
        <begin position="23"/>
        <end position="54"/>
    </location>
</feature>
<evidence type="ECO:0000256" key="3">
    <source>
        <dbReference type="ARBA" id="ARBA00022989"/>
    </source>
</evidence>
<dbReference type="InterPro" id="IPR053880">
    <property type="entry name" value="GPR180-like_N"/>
</dbReference>
<dbReference type="InterPro" id="IPR047831">
    <property type="entry name" value="GPR180/TMEM145"/>
</dbReference>
<feature type="transmembrane region" description="Helical" evidence="7">
    <location>
        <begin position="102"/>
        <end position="121"/>
    </location>
</feature>
<accession>A0A8S3UPL0</accession>
<sequence length="1148" mass="128854">MDINSGYINNAYICETKPFNPKYSSHTKVRQRSKSSADTSIVNTNPHQHGQRSRSFDYINTSKYHKNLREHWTGFLFSKEFLPLEENDNLDKSKDKEVPDGGWGWFILLSSFMIQFIVIGFDGASGILFLKFTDKYKQSAAITAWLGSLATALRLSLGPLASGLSNRFTERVLIMASGVILALSMVLTGLSPNVIYVFLSFGICGGIGRSFAYCPAIVMLGIYFKKKQGIVTGIAASGCGVGRFAMSLLVPLLFRYFDFRGAFILMGGIALQIVVMGALMRPLSVTKTKIISESNRRSNFRPELNNNGCKLSSVAVTIPENKILNNEIKEQTISEKDTGDENKTPIFNFALLKEMRFLGFCITMLLSSLAEQSAFVFLPAFSEEIGVLGNFSSEYTLAITSVFNTFAKVLAGFVFDCGLVRPYRVYLYNALMFGLVIVSFVIPSVKTFTQLAIACALYGMFSGSYTAQKSVVIVDILGRDKLKYSYGILMMFQGIGVFIGPPLSGLVKDINGRYDVAFYIGGVGMLVGSMILFINNVVHYVKSKNNNTQDWKFITRFCFLARKGTLRYSFEYPVTHSTHSVLLYFDEDDQWPAVYKSGKTCEQKVATLNPANNQIIHMSVLYSWSGCSQITKNGQDVILCEGGRVFKSTRERWWFLAVSRCDQSSGGVGLNFTYNFHMTNGPEDDLLRHEYSADEFYILPIDISFLLAYVVLFVLSCICAYLLKQRQLFHTTYKMFMVALLFWLVGLMFASISYGMYGGSGYEQPQTKVVGRIFSTISEMIFLLMLVLMGKGYTITRGVLSTQSTIVISVFFSAYTVCYSAVFIYEAKVFDPGEVLYTYESPPGYGLISLRLIAWVWFCYSVFFTLKNYKSKSLFYYPFFIFYTIWFWASPAVILIAMFELELWTREKIVVGVQQFVALFGHVFFLVRIRWFWAKPIVILVAMLAIPQWMREKTVHGVELFCVVCGHLFFLILTRPQAANKNFPYHVRTTQIASLTGTEVDGFNSYNYNSGSICASPSGPDLSNLFVTSHSRSSDKLVAMGGDDANYEMKNSRSMSEFGIPPPSSPKYDNFRSTTTGISSITKSRPSFMASGLPPLSPIVTTGDQFMNFPPSSTRRSSDLMDFPPPSPRRNSSLNSPPPDFEKMFHIG</sequence>
<keyword evidence="10" id="KW-1185">Reference proteome</keyword>
<feature type="transmembrane region" description="Helical" evidence="7">
    <location>
        <begin position="909"/>
        <end position="927"/>
    </location>
</feature>
<feature type="transmembrane region" description="Helical" evidence="7">
    <location>
        <begin position="357"/>
        <end position="378"/>
    </location>
</feature>
<feature type="transmembrane region" description="Helical" evidence="7">
    <location>
        <begin position="956"/>
        <end position="973"/>
    </location>
</feature>
<feature type="transmembrane region" description="Helical" evidence="7">
    <location>
        <begin position="769"/>
        <end position="793"/>
    </location>
</feature>
<evidence type="ECO:0000256" key="1">
    <source>
        <dbReference type="ARBA" id="ARBA00004141"/>
    </source>
</evidence>
<protein>
    <submittedName>
        <fullName evidence="9">Transmembrane protein 145</fullName>
    </submittedName>
</protein>
<gene>
    <name evidence="9" type="ORF">MEDL_56304</name>
</gene>
<feature type="transmembrane region" description="Helical" evidence="7">
    <location>
        <begin position="845"/>
        <end position="863"/>
    </location>
</feature>
<dbReference type="AlphaFoldDB" id="A0A8S3UPL0"/>
<evidence type="ECO:0000256" key="6">
    <source>
        <dbReference type="SAM" id="MobiDB-lite"/>
    </source>
</evidence>
<feature type="transmembrane region" description="Helical" evidence="7">
    <location>
        <begin position="451"/>
        <end position="472"/>
    </location>
</feature>
<dbReference type="GO" id="GO:0016020">
    <property type="term" value="C:membrane"/>
    <property type="evidence" value="ECO:0007669"/>
    <property type="project" value="UniProtKB-SubCell"/>
</dbReference>
<feature type="transmembrane region" description="Helical" evidence="7">
    <location>
        <begin position="230"/>
        <end position="254"/>
    </location>
</feature>
<keyword evidence="2 7" id="KW-0812">Transmembrane</keyword>
<dbReference type="InterPro" id="IPR019336">
    <property type="entry name" value="GPR180/TMEM145_TM"/>
</dbReference>
<dbReference type="GO" id="GO:0007186">
    <property type="term" value="P:G protein-coupled receptor signaling pathway"/>
    <property type="evidence" value="ECO:0007669"/>
    <property type="project" value="InterPro"/>
</dbReference>
<dbReference type="OrthoDB" id="6286464at2759"/>
<keyword evidence="5" id="KW-0325">Glycoprotein</keyword>
<evidence type="ECO:0000256" key="2">
    <source>
        <dbReference type="ARBA" id="ARBA00022692"/>
    </source>
</evidence>
<dbReference type="InterPro" id="IPR011701">
    <property type="entry name" value="MFS"/>
</dbReference>
<keyword evidence="3 7" id="KW-1133">Transmembrane helix</keyword>
<evidence type="ECO:0000313" key="9">
    <source>
        <dbReference type="EMBL" id="CAG2244216.1"/>
    </source>
</evidence>
<dbReference type="Pfam" id="PF07690">
    <property type="entry name" value="MFS_1"/>
    <property type="match status" value="1"/>
</dbReference>